<dbReference type="SUPFAM" id="SSF53474">
    <property type="entry name" value="alpha/beta-Hydrolases"/>
    <property type="match status" value="1"/>
</dbReference>
<gene>
    <name evidence="2" type="ORF">BST17_27260</name>
</gene>
<dbReference type="PANTHER" id="PTHR43194">
    <property type="entry name" value="HYDROLASE ALPHA/BETA FOLD FAMILY"/>
    <property type="match status" value="1"/>
</dbReference>
<dbReference type="InterPro" id="IPR000073">
    <property type="entry name" value="AB_hydrolase_1"/>
</dbReference>
<accession>A0A1W9YNV4</accession>
<keyword evidence="2" id="KW-0378">Hydrolase</keyword>
<dbReference type="EMBL" id="MVHJ01000044">
    <property type="protein sequence ID" value="ORA01689.1"/>
    <property type="molecule type" value="Genomic_DNA"/>
</dbReference>
<proteinExistence type="predicted"/>
<dbReference type="PRINTS" id="PR00111">
    <property type="entry name" value="ABHYDROLASE"/>
</dbReference>
<evidence type="ECO:0000313" key="2">
    <source>
        <dbReference type="EMBL" id="ORA01689.1"/>
    </source>
</evidence>
<dbReference type="GO" id="GO:0016787">
    <property type="term" value="F:hydrolase activity"/>
    <property type="evidence" value="ECO:0007669"/>
    <property type="project" value="UniProtKB-KW"/>
</dbReference>
<dbReference type="PRINTS" id="PR00412">
    <property type="entry name" value="EPOXHYDRLASE"/>
</dbReference>
<dbReference type="AlphaFoldDB" id="A0A1W9YNV4"/>
<reference evidence="2 3" key="1">
    <citation type="submission" date="2017-02" db="EMBL/GenBank/DDBJ databases">
        <title>The new phylogeny of genus Mycobacterium.</title>
        <authorList>
            <person name="Tortoli E."/>
            <person name="Trovato A."/>
            <person name="Cirillo D.M."/>
        </authorList>
    </citation>
    <scope>NUCLEOTIDE SEQUENCE [LARGE SCALE GENOMIC DNA]</scope>
    <source>
        <strain evidence="2 3">DSM 45578</strain>
    </source>
</reference>
<protein>
    <submittedName>
        <fullName evidence="2">Alpha/beta hydrolase</fullName>
    </submittedName>
</protein>
<dbReference type="InterPro" id="IPR000639">
    <property type="entry name" value="Epox_hydrolase-like"/>
</dbReference>
<dbReference type="STRING" id="564198.BST17_27260"/>
<dbReference type="PANTHER" id="PTHR43194:SF5">
    <property type="entry name" value="PIMELOYL-[ACYL-CARRIER PROTEIN] METHYL ESTER ESTERASE"/>
    <property type="match status" value="1"/>
</dbReference>
<evidence type="ECO:0000259" key="1">
    <source>
        <dbReference type="Pfam" id="PF00561"/>
    </source>
</evidence>
<feature type="domain" description="AB hydrolase-1" evidence="1">
    <location>
        <begin position="23"/>
        <end position="268"/>
    </location>
</feature>
<comment type="caution">
    <text evidence="2">The sequence shown here is derived from an EMBL/GenBank/DDBJ whole genome shotgun (WGS) entry which is preliminary data.</text>
</comment>
<keyword evidence="3" id="KW-1185">Reference proteome</keyword>
<dbReference type="InterPro" id="IPR029058">
    <property type="entry name" value="AB_hydrolase_fold"/>
</dbReference>
<dbReference type="RefSeq" id="WP_083062135.1">
    <property type="nucleotide sequence ID" value="NZ_JACKVM010000008.1"/>
</dbReference>
<name>A0A1W9YNV4_MYCBA</name>
<organism evidence="2 3">
    <name type="scientific">Mycolicibacterium bacteremicum</name>
    <name type="common">Mycobacterium bacteremicum</name>
    <dbReference type="NCBI Taxonomy" id="564198"/>
    <lineage>
        <taxon>Bacteria</taxon>
        <taxon>Bacillati</taxon>
        <taxon>Actinomycetota</taxon>
        <taxon>Actinomycetes</taxon>
        <taxon>Mycobacteriales</taxon>
        <taxon>Mycobacteriaceae</taxon>
        <taxon>Mycolicibacterium</taxon>
    </lineage>
</organism>
<evidence type="ECO:0000313" key="3">
    <source>
        <dbReference type="Proteomes" id="UP000192366"/>
    </source>
</evidence>
<sequence length="285" mass="30983">MRQTDLIVCGGPVRLYRAGAAGPPVLLLHGAMLDTGQGVWHDVIAPLARDHRVHLIDLPRHGGSRPWAGHLDDAFYRRFVGELVDALGLDRVSLVGLSLGGGVATGFALDHPDRVSALVAIGPGGLGARRPHQFLTWAMLRTPGLLRWCSWILARFPGLIRSSLAANLTAGADTPGFERIISSAVQEARQKNRYGEKALDDWQIAAYGPRAMRHDLTPQLHRLAVPTLWVRGDRDPLVGAAELDAAHAQTPDSQLVTIAGAGHIVTYDQPDEFVRVVRAFLSRRE</sequence>
<dbReference type="Proteomes" id="UP000192366">
    <property type="component" value="Unassembled WGS sequence"/>
</dbReference>
<dbReference type="InterPro" id="IPR050228">
    <property type="entry name" value="Carboxylesterase_BioH"/>
</dbReference>
<dbReference type="Gene3D" id="3.40.50.1820">
    <property type="entry name" value="alpha/beta hydrolase"/>
    <property type="match status" value="1"/>
</dbReference>
<dbReference type="Pfam" id="PF00561">
    <property type="entry name" value="Abhydrolase_1"/>
    <property type="match status" value="1"/>
</dbReference>
<dbReference type="OrthoDB" id="5902829at2"/>